<dbReference type="EMBL" id="BGZK01001779">
    <property type="protein sequence ID" value="GBP86195.1"/>
    <property type="molecule type" value="Genomic_DNA"/>
</dbReference>
<evidence type="ECO:0000313" key="2">
    <source>
        <dbReference type="Proteomes" id="UP000299102"/>
    </source>
</evidence>
<dbReference type="AlphaFoldDB" id="A0A4C1ZI11"/>
<proteinExistence type="predicted"/>
<sequence length="138" mass="14628">MYRYARALPTYGRAHARYPNNPGDAAHLRGMLTPSVPISSGLSSLKSETSNFGVHLIDSGMSSIREDEPIGMASRKMSYFGAGEVASMTRVNRHTYALGCPFGPSGGPGGRGVLRGHSKGLSALEAKPIGPSTLWRHG</sequence>
<comment type="caution">
    <text evidence="1">The sequence shown here is derived from an EMBL/GenBank/DDBJ whole genome shotgun (WGS) entry which is preliminary data.</text>
</comment>
<reference evidence="1 2" key="1">
    <citation type="journal article" date="2019" name="Commun. Biol.">
        <title>The bagworm genome reveals a unique fibroin gene that provides high tensile strength.</title>
        <authorList>
            <person name="Kono N."/>
            <person name="Nakamura H."/>
            <person name="Ohtoshi R."/>
            <person name="Tomita M."/>
            <person name="Numata K."/>
            <person name="Arakawa K."/>
        </authorList>
    </citation>
    <scope>NUCLEOTIDE SEQUENCE [LARGE SCALE GENOMIC DNA]</scope>
</reference>
<accession>A0A4C1ZI11</accession>
<name>A0A4C1ZI11_EUMVA</name>
<protein>
    <submittedName>
        <fullName evidence="1">Uncharacterized protein</fullName>
    </submittedName>
</protein>
<gene>
    <name evidence="1" type="ORF">EVAR_63971_1</name>
</gene>
<evidence type="ECO:0000313" key="1">
    <source>
        <dbReference type="EMBL" id="GBP86195.1"/>
    </source>
</evidence>
<organism evidence="1 2">
    <name type="scientific">Eumeta variegata</name>
    <name type="common">Bagworm moth</name>
    <name type="synonym">Eumeta japonica</name>
    <dbReference type="NCBI Taxonomy" id="151549"/>
    <lineage>
        <taxon>Eukaryota</taxon>
        <taxon>Metazoa</taxon>
        <taxon>Ecdysozoa</taxon>
        <taxon>Arthropoda</taxon>
        <taxon>Hexapoda</taxon>
        <taxon>Insecta</taxon>
        <taxon>Pterygota</taxon>
        <taxon>Neoptera</taxon>
        <taxon>Endopterygota</taxon>
        <taxon>Lepidoptera</taxon>
        <taxon>Glossata</taxon>
        <taxon>Ditrysia</taxon>
        <taxon>Tineoidea</taxon>
        <taxon>Psychidae</taxon>
        <taxon>Oiketicinae</taxon>
        <taxon>Eumeta</taxon>
    </lineage>
</organism>
<dbReference type="Proteomes" id="UP000299102">
    <property type="component" value="Unassembled WGS sequence"/>
</dbReference>
<keyword evidence="2" id="KW-1185">Reference proteome</keyword>